<comment type="caution">
    <text evidence="7">The sequence shown here is derived from an EMBL/GenBank/DDBJ whole genome shotgun (WGS) entry which is preliminary data.</text>
</comment>
<sequence>MAQSQWDLTVVEPDDLQKLMYTFFDAQCFPLFTIDRRLFTDDFLANRNEHCSPALLRAILSLACRIEGGYDAQESHYVNLGDRMFHESRALLSAEGPSRFSLPNAQAFGLLAIHQLARYNQQDTLDLMEEGIYVLGVIARMACSSVNPPNTNGTRPKRGALRGPRVEICGLLDISGALNERDELDIFEETFTQVIDAVYTFSRAPSTKDHKDDRDALMQTYRTCLEWYSKITGALDFGNLDRSVIIFTHLAYHFCLLNLFRPYCDSTPAGKNIDFHEIRNESASVIVALCKTLQDLIPQKRWHCFLALFVYAAGHTMIPQKHAKECIIYSPFHPPHSLRTVRHTVHRRDDASANDQRVNNPVCHK</sequence>
<dbReference type="Proteomes" id="UP001055219">
    <property type="component" value="Unassembled WGS sequence"/>
</dbReference>
<keyword evidence="5" id="KW-0804">Transcription</keyword>
<dbReference type="AlphaFoldDB" id="A0A9Q0B7V1"/>
<dbReference type="PANTHER" id="PTHR31313:SF4">
    <property type="entry name" value="CONIDIAL DEVELOPMENT PROTEIN FLUFFY"/>
    <property type="match status" value="1"/>
</dbReference>
<dbReference type="InterPro" id="IPR051615">
    <property type="entry name" value="Transcr_Regulatory_Elem"/>
</dbReference>
<evidence type="ECO:0000256" key="4">
    <source>
        <dbReference type="ARBA" id="ARBA00023125"/>
    </source>
</evidence>
<evidence type="ECO:0000313" key="7">
    <source>
        <dbReference type="EMBL" id="KAI6777707.1"/>
    </source>
</evidence>
<dbReference type="PANTHER" id="PTHR31313">
    <property type="entry name" value="TY1 ENHANCER ACTIVATOR"/>
    <property type="match status" value="1"/>
</dbReference>
<evidence type="ECO:0000256" key="5">
    <source>
        <dbReference type="ARBA" id="ARBA00023163"/>
    </source>
</evidence>
<organism evidence="7 8">
    <name type="scientific">Emericellopsis cladophorae</name>
    <dbReference type="NCBI Taxonomy" id="2686198"/>
    <lineage>
        <taxon>Eukaryota</taxon>
        <taxon>Fungi</taxon>
        <taxon>Dikarya</taxon>
        <taxon>Ascomycota</taxon>
        <taxon>Pezizomycotina</taxon>
        <taxon>Sordariomycetes</taxon>
        <taxon>Hypocreomycetidae</taxon>
        <taxon>Hypocreales</taxon>
        <taxon>Bionectriaceae</taxon>
        <taxon>Emericellopsis</taxon>
    </lineage>
</organism>
<keyword evidence="6" id="KW-0539">Nucleus</keyword>
<protein>
    <submittedName>
        <fullName evidence="7">Fungal trans</fullName>
    </submittedName>
</protein>
<reference evidence="7" key="1">
    <citation type="journal article" date="2021" name="J Fungi (Basel)">
        <title>Genomic and Metabolomic Analyses of the Marine Fungus Emericellopsis cladophorae: Insights into Saltwater Adaptability Mechanisms and Its Biosynthetic Potential.</title>
        <authorList>
            <person name="Goncalves M.F.M."/>
            <person name="Hilario S."/>
            <person name="Van de Peer Y."/>
            <person name="Esteves A.C."/>
            <person name="Alves A."/>
        </authorList>
    </citation>
    <scope>NUCLEOTIDE SEQUENCE</scope>
    <source>
        <strain evidence="7">MUM 19.33</strain>
    </source>
</reference>
<keyword evidence="1" id="KW-0479">Metal-binding</keyword>
<evidence type="ECO:0000256" key="3">
    <source>
        <dbReference type="ARBA" id="ARBA00023015"/>
    </source>
</evidence>
<reference evidence="7" key="2">
    <citation type="submission" date="2022-07" db="EMBL/GenBank/DDBJ databases">
        <authorList>
            <person name="Goncalves M.F.M."/>
            <person name="Hilario S."/>
            <person name="Van De Peer Y."/>
            <person name="Esteves A.C."/>
            <person name="Alves A."/>
        </authorList>
    </citation>
    <scope>NUCLEOTIDE SEQUENCE</scope>
    <source>
        <strain evidence="7">MUM 19.33</strain>
    </source>
</reference>
<keyword evidence="4" id="KW-0238">DNA-binding</keyword>
<dbReference type="GO" id="GO:0003677">
    <property type="term" value="F:DNA binding"/>
    <property type="evidence" value="ECO:0007669"/>
    <property type="project" value="UniProtKB-KW"/>
</dbReference>
<dbReference type="CDD" id="cd12148">
    <property type="entry name" value="fungal_TF_MHR"/>
    <property type="match status" value="1"/>
</dbReference>
<keyword evidence="8" id="KW-1185">Reference proteome</keyword>
<dbReference type="GeneID" id="75834075"/>
<gene>
    <name evidence="7" type="ORF">J7T54_007601</name>
</gene>
<keyword evidence="3" id="KW-0805">Transcription regulation</keyword>
<proteinExistence type="predicted"/>
<evidence type="ECO:0000256" key="1">
    <source>
        <dbReference type="ARBA" id="ARBA00022723"/>
    </source>
</evidence>
<dbReference type="RefSeq" id="XP_051358563.1">
    <property type="nucleotide sequence ID" value="XM_051510540.1"/>
</dbReference>
<evidence type="ECO:0000256" key="6">
    <source>
        <dbReference type="ARBA" id="ARBA00023242"/>
    </source>
</evidence>
<evidence type="ECO:0000313" key="8">
    <source>
        <dbReference type="Proteomes" id="UP001055219"/>
    </source>
</evidence>
<name>A0A9Q0B7V1_9HYPO</name>
<accession>A0A9Q0B7V1</accession>
<keyword evidence="2" id="KW-0862">Zinc</keyword>
<dbReference type="EMBL" id="JAGIXG020000120">
    <property type="protein sequence ID" value="KAI6777707.1"/>
    <property type="molecule type" value="Genomic_DNA"/>
</dbReference>
<dbReference type="OrthoDB" id="5239226at2759"/>
<evidence type="ECO:0000256" key="2">
    <source>
        <dbReference type="ARBA" id="ARBA00022833"/>
    </source>
</evidence>
<dbReference type="GO" id="GO:0046872">
    <property type="term" value="F:metal ion binding"/>
    <property type="evidence" value="ECO:0007669"/>
    <property type="project" value="UniProtKB-KW"/>
</dbReference>